<gene>
    <name evidence="2" type="ORF">CYMTET_9223</name>
</gene>
<name>A0AAE0GRL7_9CHLO</name>
<sequence length="645" mass="71480">MATSSEEERIVTRYQTDEMIGALRELEGFASAPGGRALTCGSCEGKRDQIREWMRQRESQLQSLPFVVAGETSALVAAGLLVGGRFERGGLGVAARAGELGRPTGSCDERFEGSGLTDVERIAKAAVTSMMGDLGNAFKTQCETEASLQARFSTGGGERYWWRCRPEATELNAVLSALRESTIMAMRELEPHIFPVLVHARPMIEKEECNLDELPAGEEAAGEDWRDATRAHLAALGGVVKTVNHDLLVKALRGDLKPEDIAKVSELTVQHTVHKCKTMDEWARGFTPIVCEAPETQHETHMDFMEWCKAIMEEYGFHHLTEFYDHLVHRVWHAGSTISINEYDSAWPVWMKQFNVRPRGNSKLRQKPWSKWTRRDQQQWDAANTAQVAEVEGKGGKGKGGKDRAGEILAGDIAEEKEEILVTGKDEFAAFARLQGGDSWWSGLKADAFIPVWDALGREPVLSQVARLALLPVAVTDPEPCRAHPPWLRVMRDKIEKESMVGRIFLAAWKLPLGMIALSMVERVRKGRVKYRPVSDYSRPTTGGVNSSFRLGTDEFSTVKDAYALLELLGVLLCTEGEVCIVAIDEDQVAHVLERAQGLRVQAARGSERHDGEASFRAMQVDVDEEVGPFTLDACVAPSRAISYC</sequence>
<comment type="caution">
    <text evidence="2">The sequence shown here is derived from an EMBL/GenBank/DDBJ whole genome shotgun (WGS) entry which is preliminary data.</text>
</comment>
<feature type="compositionally biased region" description="Basic and acidic residues" evidence="1">
    <location>
        <begin position="391"/>
        <end position="403"/>
    </location>
</feature>
<evidence type="ECO:0000313" key="3">
    <source>
        <dbReference type="Proteomes" id="UP001190700"/>
    </source>
</evidence>
<feature type="region of interest" description="Disordered" evidence="1">
    <location>
        <begin position="384"/>
        <end position="403"/>
    </location>
</feature>
<organism evidence="2 3">
    <name type="scientific">Cymbomonas tetramitiformis</name>
    <dbReference type="NCBI Taxonomy" id="36881"/>
    <lineage>
        <taxon>Eukaryota</taxon>
        <taxon>Viridiplantae</taxon>
        <taxon>Chlorophyta</taxon>
        <taxon>Pyramimonadophyceae</taxon>
        <taxon>Pyramimonadales</taxon>
        <taxon>Pyramimonadaceae</taxon>
        <taxon>Cymbomonas</taxon>
    </lineage>
</organism>
<dbReference type="EMBL" id="LGRX02003051">
    <property type="protein sequence ID" value="KAK3283064.1"/>
    <property type="molecule type" value="Genomic_DNA"/>
</dbReference>
<proteinExistence type="predicted"/>
<evidence type="ECO:0000256" key="1">
    <source>
        <dbReference type="SAM" id="MobiDB-lite"/>
    </source>
</evidence>
<evidence type="ECO:0000313" key="2">
    <source>
        <dbReference type="EMBL" id="KAK3283064.1"/>
    </source>
</evidence>
<dbReference type="AlphaFoldDB" id="A0AAE0GRL7"/>
<reference evidence="2 3" key="1">
    <citation type="journal article" date="2015" name="Genome Biol. Evol.">
        <title>Comparative Genomics of a Bacterivorous Green Alga Reveals Evolutionary Causalities and Consequences of Phago-Mixotrophic Mode of Nutrition.</title>
        <authorList>
            <person name="Burns J.A."/>
            <person name="Paasch A."/>
            <person name="Narechania A."/>
            <person name="Kim E."/>
        </authorList>
    </citation>
    <scope>NUCLEOTIDE SEQUENCE [LARGE SCALE GENOMIC DNA]</scope>
    <source>
        <strain evidence="2 3">PLY_AMNH</strain>
    </source>
</reference>
<accession>A0AAE0GRL7</accession>
<protein>
    <submittedName>
        <fullName evidence="2">Uncharacterized protein</fullName>
    </submittedName>
</protein>
<dbReference type="Proteomes" id="UP001190700">
    <property type="component" value="Unassembled WGS sequence"/>
</dbReference>
<keyword evidence="3" id="KW-1185">Reference proteome</keyword>